<comment type="caution">
    <text evidence="2">The sequence shown here is derived from an EMBL/GenBank/DDBJ whole genome shotgun (WGS) entry which is preliminary data.</text>
</comment>
<dbReference type="SUPFAM" id="SSF53335">
    <property type="entry name" value="S-adenosyl-L-methionine-dependent methyltransferases"/>
    <property type="match status" value="1"/>
</dbReference>
<organism evidence="2 3">
    <name type="scientific">Candidatus Kuenenbacteria bacterium CG23_combo_of_CG06-09_8_20_14_all_39_39</name>
    <dbReference type="NCBI Taxonomy" id="1974623"/>
    <lineage>
        <taxon>Bacteria</taxon>
        <taxon>Candidatus Kueneniibacteriota</taxon>
    </lineage>
</organism>
<dbReference type="EMBL" id="PCRX01000012">
    <property type="protein sequence ID" value="PIP29139.1"/>
    <property type="molecule type" value="Genomic_DNA"/>
</dbReference>
<dbReference type="CDD" id="cd02440">
    <property type="entry name" value="AdoMet_MTases"/>
    <property type="match status" value="1"/>
</dbReference>
<proteinExistence type="predicted"/>
<dbReference type="Gene3D" id="3.40.50.150">
    <property type="entry name" value="Vaccinia Virus protein VP39"/>
    <property type="match status" value="1"/>
</dbReference>
<name>A0A2G9Z7L6_9BACT</name>
<reference evidence="2 3" key="1">
    <citation type="submission" date="2017-09" db="EMBL/GenBank/DDBJ databases">
        <title>Depth-based differentiation of microbial function through sediment-hosted aquifers and enrichment of novel symbionts in the deep terrestrial subsurface.</title>
        <authorList>
            <person name="Probst A.J."/>
            <person name="Ladd B."/>
            <person name="Jarett J.K."/>
            <person name="Geller-Mcgrath D.E."/>
            <person name="Sieber C.M."/>
            <person name="Emerson J.B."/>
            <person name="Anantharaman K."/>
            <person name="Thomas B.C."/>
            <person name="Malmstrom R."/>
            <person name="Stieglmeier M."/>
            <person name="Klingl A."/>
            <person name="Woyke T."/>
            <person name="Ryan C.M."/>
            <person name="Banfield J.F."/>
        </authorList>
    </citation>
    <scope>NUCLEOTIDE SEQUENCE [LARGE SCALE GENOMIC DNA]</scope>
    <source>
        <strain evidence="2">CG23_combo_of_CG06-09_8_20_14_all_39_39</strain>
    </source>
</reference>
<dbReference type="Pfam" id="PF13847">
    <property type="entry name" value="Methyltransf_31"/>
    <property type="match status" value="1"/>
</dbReference>
<feature type="domain" description="Methyltransferase" evidence="1">
    <location>
        <begin position="28"/>
        <end position="144"/>
    </location>
</feature>
<sequence length="187" mass="20466">MKNAGVSGGKKLLDIQDILENRLGIVYGAKVADLGCGGNGFFTFKVARLVGKTGLVYAVDVLKMVLKNVENRAKMEGADNIKTVWSNLENFGAANIHDASLDFALVINVLFQNKHPEKIIREGTRLLRSGGKMLVIDWKEGRFPYGPVAETKIAPEAVSDFALGAGLKKISEIEVDQFHYGIIFEKL</sequence>
<evidence type="ECO:0000313" key="2">
    <source>
        <dbReference type="EMBL" id="PIP29139.1"/>
    </source>
</evidence>
<evidence type="ECO:0000259" key="1">
    <source>
        <dbReference type="Pfam" id="PF13847"/>
    </source>
</evidence>
<protein>
    <recommendedName>
        <fullName evidence="1">Methyltransferase domain-containing protein</fullName>
    </recommendedName>
</protein>
<evidence type="ECO:0000313" key="3">
    <source>
        <dbReference type="Proteomes" id="UP000231235"/>
    </source>
</evidence>
<dbReference type="InterPro" id="IPR029063">
    <property type="entry name" value="SAM-dependent_MTases_sf"/>
</dbReference>
<dbReference type="Proteomes" id="UP000231235">
    <property type="component" value="Unassembled WGS sequence"/>
</dbReference>
<accession>A0A2G9Z7L6</accession>
<gene>
    <name evidence="2" type="ORF">COX28_00730</name>
</gene>
<dbReference type="AlphaFoldDB" id="A0A2G9Z7L6"/>
<dbReference type="InterPro" id="IPR025714">
    <property type="entry name" value="Methyltranfer_dom"/>
</dbReference>